<feature type="region of interest" description="Disordered" evidence="6">
    <location>
        <begin position="319"/>
        <end position="354"/>
    </location>
</feature>
<dbReference type="PANTHER" id="PTHR21706:SF15">
    <property type="entry name" value="TRANSMEMBRANE PROTEIN 65"/>
    <property type="match status" value="1"/>
</dbReference>
<feature type="transmembrane region" description="Helical" evidence="7">
    <location>
        <begin position="509"/>
        <end position="532"/>
    </location>
</feature>
<comment type="subcellular location">
    <subcellularLocation>
        <location evidence="1">Membrane</location>
        <topology evidence="1">Multi-pass membrane protein</topology>
    </subcellularLocation>
</comment>
<proteinExistence type="inferred from homology"/>
<dbReference type="Pfam" id="PF10507">
    <property type="entry name" value="TMEM65"/>
    <property type="match status" value="1"/>
</dbReference>
<evidence type="ECO:0000256" key="2">
    <source>
        <dbReference type="ARBA" id="ARBA00007218"/>
    </source>
</evidence>
<accession>A0A158R086</accession>
<evidence type="ECO:0000256" key="4">
    <source>
        <dbReference type="ARBA" id="ARBA00022989"/>
    </source>
</evidence>
<dbReference type="Pfam" id="PF10239">
    <property type="entry name" value="DUF2465"/>
    <property type="match status" value="1"/>
</dbReference>
<comment type="similarity">
    <text evidence="2">Belongs to the FAM98 family.</text>
</comment>
<evidence type="ECO:0000313" key="8">
    <source>
        <dbReference type="EMBL" id="VDL74947.1"/>
    </source>
</evidence>
<dbReference type="AlphaFoldDB" id="A0A158R086"/>
<evidence type="ECO:0000256" key="6">
    <source>
        <dbReference type="SAM" id="MobiDB-lite"/>
    </source>
</evidence>
<evidence type="ECO:0000256" key="7">
    <source>
        <dbReference type="SAM" id="Phobius"/>
    </source>
</evidence>
<dbReference type="EMBL" id="UYSL01020508">
    <property type="protein sequence ID" value="VDL74947.1"/>
    <property type="molecule type" value="Genomic_DNA"/>
</dbReference>
<keyword evidence="3 7" id="KW-0812">Transmembrane</keyword>
<feature type="transmembrane region" description="Helical" evidence="7">
    <location>
        <begin position="600"/>
        <end position="619"/>
    </location>
</feature>
<evidence type="ECO:0000256" key="1">
    <source>
        <dbReference type="ARBA" id="ARBA00004141"/>
    </source>
</evidence>
<gene>
    <name evidence="8" type="ORF">NBR_LOCUS11358</name>
</gene>
<keyword evidence="9" id="KW-1185">Reference proteome</keyword>
<dbReference type="STRING" id="27835.A0A158R086"/>
<protein>
    <submittedName>
        <fullName evidence="10">SLD3 domain-containing protein</fullName>
    </submittedName>
</protein>
<dbReference type="InterPro" id="IPR019537">
    <property type="entry name" value="TMEM65"/>
</dbReference>
<dbReference type="Proteomes" id="UP000271162">
    <property type="component" value="Unassembled WGS sequence"/>
</dbReference>
<organism evidence="10">
    <name type="scientific">Nippostrongylus brasiliensis</name>
    <name type="common">Rat hookworm</name>
    <dbReference type="NCBI Taxonomy" id="27835"/>
    <lineage>
        <taxon>Eukaryota</taxon>
        <taxon>Metazoa</taxon>
        <taxon>Ecdysozoa</taxon>
        <taxon>Nematoda</taxon>
        <taxon>Chromadorea</taxon>
        <taxon>Rhabditida</taxon>
        <taxon>Rhabditina</taxon>
        <taxon>Rhabditomorpha</taxon>
        <taxon>Strongyloidea</taxon>
        <taxon>Heligmosomidae</taxon>
        <taxon>Nippostrongylus</taxon>
    </lineage>
</organism>
<evidence type="ECO:0000313" key="10">
    <source>
        <dbReference type="WBParaSite" id="NBR_0001135701-mRNA-1"/>
    </source>
</evidence>
<evidence type="ECO:0000256" key="3">
    <source>
        <dbReference type="ARBA" id="ARBA00022692"/>
    </source>
</evidence>
<keyword evidence="5 7" id="KW-0472">Membrane</keyword>
<dbReference type="GO" id="GO:0005739">
    <property type="term" value="C:mitochondrion"/>
    <property type="evidence" value="ECO:0007669"/>
    <property type="project" value="TreeGrafter"/>
</dbReference>
<keyword evidence="4 7" id="KW-1133">Transmembrane helix</keyword>
<reference evidence="10" key="1">
    <citation type="submission" date="2016-04" db="UniProtKB">
        <authorList>
            <consortium name="WormBaseParasite"/>
        </authorList>
    </citation>
    <scope>IDENTIFICATION</scope>
</reference>
<reference evidence="8 9" key="2">
    <citation type="submission" date="2018-11" db="EMBL/GenBank/DDBJ databases">
        <authorList>
            <consortium name="Pathogen Informatics"/>
        </authorList>
    </citation>
    <scope>NUCLEOTIDE SEQUENCE [LARGE SCALE GENOMIC DNA]</scope>
</reference>
<sequence length="636" mass="69855">MVEAMEVDVQVPSLSAAKLFGLSDVLGSDDVAVIAESVLQNGFGRCVSLLCEELRILYKLEESAPKFEASEDGVFDFLLELSSFLAELECPHEEITCGPLEERLSTPEKRLLLLNFLLNELKAARLIATNALSKPVEHADKELTPFLSSALNSAAVPKPSGNFEPLDVIDMLRKTADARLQSCAERPKPLLTAKLDLKQWKMVDKLVDEVAQNCRARTLLLLKRIDVTVNSFLWCDRIKPKENEIRELFAKRRNDMSHVTPPDVASLLAASQDLLRIEQMSSAKLRKNTRSKVHPLALAKRPTDRGGRTNEMVGEIAREQASAQRGRGRGGFQSQPPRQQSYQQQPHQQQGMSREQMVGIVKLNENTGNPIIRITIKVEEEEGIVVVVVVVVEEDQEEDGEPMHIITSAVRLASRVGGGAPRQYGFMASNALKDRRPSTGEWQVASRATTTGAFHSLDKLVIEDPETALEVAARLTRDEQLLLREALDDLAAREDIGAVPMTDDQTKSLFLINALPFIGFGFLDNMIMIIAGNYIDQKLGTLLCLSTMAAAGLGNLISDVAGVGLAHYVESIFHKIGLKHPVLTAEQLDSPKARWTTHSARAAGLTIGCLIGMFPLLFIDADGEDAPAKPPPSQKS</sequence>
<evidence type="ECO:0000256" key="5">
    <source>
        <dbReference type="ARBA" id="ARBA00023136"/>
    </source>
</evidence>
<evidence type="ECO:0000313" key="9">
    <source>
        <dbReference type="Proteomes" id="UP000271162"/>
    </source>
</evidence>
<dbReference type="InterPro" id="IPR018797">
    <property type="entry name" value="FAM98"/>
</dbReference>
<dbReference type="OMA" id="RRNDMSH"/>
<dbReference type="PANTHER" id="PTHR21706">
    <property type="entry name" value="TRANSMEMBRANE PROTEIN 65"/>
    <property type="match status" value="1"/>
</dbReference>
<dbReference type="GO" id="GO:0016020">
    <property type="term" value="C:membrane"/>
    <property type="evidence" value="ECO:0007669"/>
    <property type="project" value="UniProtKB-SubCell"/>
</dbReference>
<feature type="compositionally biased region" description="Low complexity" evidence="6">
    <location>
        <begin position="332"/>
        <end position="350"/>
    </location>
</feature>
<name>A0A158R086_NIPBR</name>
<dbReference type="WBParaSite" id="NBR_0001135701-mRNA-1">
    <property type="protein sequence ID" value="NBR_0001135701-mRNA-1"/>
    <property type="gene ID" value="NBR_0001135701"/>
</dbReference>